<evidence type="ECO:0000313" key="4">
    <source>
        <dbReference type="EMBL" id="MBO2447728.1"/>
    </source>
</evidence>
<feature type="signal peptide" evidence="2">
    <location>
        <begin position="1"/>
        <end position="33"/>
    </location>
</feature>
<name>A0A939T382_9ACTN</name>
<dbReference type="InterPro" id="IPR050491">
    <property type="entry name" value="AmpC-like"/>
</dbReference>
<sequence length="426" mass="45029">MFRRSRTVLLTSIAVSAATAVTTAALTASPAAAASPATQATPSTATSSTKNDAVQRVLDQAVSEGGAPGIIAEVQDGNADWFGSAGVADTATGRRQQPLDRYRIGSMTKSFTSTVLLQMVGEGRLSLNDTVEKWLPGVVKGNGHDGSKITVRQLLNHTSGIFNYTNDQQMLDKLTGPAYLKHRFDAYQPEQLVQVAMTHAPDFAPGTSWAYSNTNYILAGMIARKVSGRPLADEVTRRIIVPLGLTSTYVAGQTTSIFGPHGKAYSKLELPDPAAPVYDVSDMNPSWAGTAGDMVSTSGDINRFYTALLRGRLLAPAQQKEMFTAVPTVNWIPNTGYGLGLITQKLPCGVQVWGHGGTIHGSLSWSMGLRDGSKMASTAINGDWVDQGGISNNVMQAAFCPASTPTSTSSAKQTSAPSAVRPSQLF</sequence>
<dbReference type="PANTHER" id="PTHR46825">
    <property type="entry name" value="D-ALANYL-D-ALANINE-CARBOXYPEPTIDASE/ENDOPEPTIDASE AMPH"/>
    <property type="match status" value="1"/>
</dbReference>
<keyword evidence="2" id="KW-0732">Signal</keyword>
<accession>A0A939T382</accession>
<dbReference type="EMBL" id="JAGEOJ010000004">
    <property type="protein sequence ID" value="MBO2447728.1"/>
    <property type="molecule type" value="Genomic_DNA"/>
</dbReference>
<organism evidence="4 5">
    <name type="scientific">Actinomadura barringtoniae</name>
    <dbReference type="NCBI Taxonomy" id="1427535"/>
    <lineage>
        <taxon>Bacteria</taxon>
        <taxon>Bacillati</taxon>
        <taxon>Actinomycetota</taxon>
        <taxon>Actinomycetes</taxon>
        <taxon>Streptosporangiales</taxon>
        <taxon>Thermomonosporaceae</taxon>
        <taxon>Actinomadura</taxon>
    </lineage>
</organism>
<dbReference type="PANTHER" id="PTHR46825:SF7">
    <property type="entry name" value="D-ALANYL-D-ALANINE CARBOXYPEPTIDASE"/>
    <property type="match status" value="1"/>
</dbReference>
<comment type="caution">
    <text evidence="4">The sequence shown here is derived from an EMBL/GenBank/DDBJ whole genome shotgun (WGS) entry which is preliminary data.</text>
</comment>
<dbReference type="InterPro" id="IPR012338">
    <property type="entry name" value="Beta-lactam/transpept-like"/>
</dbReference>
<protein>
    <submittedName>
        <fullName evidence="4">Beta-lactamase family protein</fullName>
    </submittedName>
</protein>
<dbReference type="InterPro" id="IPR001466">
    <property type="entry name" value="Beta-lactam-related"/>
</dbReference>
<proteinExistence type="predicted"/>
<dbReference type="AlphaFoldDB" id="A0A939T382"/>
<dbReference type="RefSeq" id="WP_208255360.1">
    <property type="nucleotide sequence ID" value="NZ_JAGEOJ010000004.1"/>
</dbReference>
<feature type="chain" id="PRO_5037436641" evidence="2">
    <location>
        <begin position="34"/>
        <end position="426"/>
    </location>
</feature>
<reference evidence="4" key="1">
    <citation type="submission" date="2021-03" db="EMBL/GenBank/DDBJ databases">
        <authorList>
            <person name="Kanchanasin P."/>
            <person name="Saeng-In P."/>
            <person name="Phongsopitanun W."/>
            <person name="Yuki M."/>
            <person name="Kudo T."/>
            <person name="Ohkuma M."/>
            <person name="Tanasupawat S."/>
        </authorList>
    </citation>
    <scope>NUCLEOTIDE SEQUENCE</scope>
    <source>
        <strain evidence="4">GKU 128</strain>
    </source>
</reference>
<dbReference type="SUPFAM" id="SSF56601">
    <property type="entry name" value="beta-lactamase/transpeptidase-like"/>
    <property type="match status" value="1"/>
</dbReference>
<feature type="region of interest" description="Disordered" evidence="1">
    <location>
        <begin position="402"/>
        <end position="426"/>
    </location>
</feature>
<dbReference type="Pfam" id="PF00144">
    <property type="entry name" value="Beta-lactamase"/>
    <property type="match status" value="1"/>
</dbReference>
<keyword evidence="5" id="KW-1185">Reference proteome</keyword>
<dbReference type="PROSITE" id="PS51318">
    <property type="entry name" value="TAT"/>
    <property type="match status" value="1"/>
</dbReference>
<evidence type="ECO:0000256" key="1">
    <source>
        <dbReference type="SAM" id="MobiDB-lite"/>
    </source>
</evidence>
<dbReference type="Gene3D" id="3.40.710.10">
    <property type="entry name" value="DD-peptidase/beta-lactamase superfamily"/>
    <property type="match status" value="1"/>
</dbReference>
<evidence type="ECO:0000259" key="3">
    <source>
        <dbReference type="Pfam" id="PF00144"/>
    </source>
</evidence>
<gene>
    <name evidence="4" type="ORF">J4573_11560</name>
</gene>
<dbReference type="Proteomes" id="UP000669179">
    <property type="component" value="Unassembled WGS sequence"/>
</dbReference>
<evidence type="ECO:0000256" key="2">
    <source>
        <dbReference type="SAM" id="SignalP"/>
    </source>
</evidence>
<feature type="compositionally biased region" description="Low complexity" evidence="1">
    <location>
        <begin position="31"/>
        <end position="49"/>
    </location>
</feature>
<evidence type="ECO:0000313" key="5">
    <source>
        <dbReference type="Proteomes" id="UP000669179"/>
    </source>
</evidence>
<feature type="compositionally biased region" description="Low complexity" evidence="1">
    <location>
        <begin position="402"/>
        <end position="419"/>
    </location>
</feature>
<feature type="domain" description="Beta-lactamase-related" evidence="3">
    <location>
        <begin position="55"/>
        <end position="362"/>
    </location>
</feature>
<dbReference type="InterPro" id="IPR006311">
    <property type="entry name" value="TAT_signal"/>
</dbReference>
<feature type="region of interest" description="Disordered" evidence="1">
    <location>
        <begin position="31"/>
        <end position="52"/>
    </location>
</feature>